<dbReference type="Pfam" id="PF02992">
    <property type="entry name" value="Transposase_21"/>
    <property type="match status" value="1"/>
</dbReference>
<dbReference type="Proteomes" id="UP000650833">
    <property type="component" value="Unassembled WGS sequence"/>
</dbReference>
<reference evidence="1" key="1">
    <citation type="submission" date="2020-12" db="EMBL/GenBank/DDBJ databases">
        <title>Metabolic potential, ecology and presence of endohyphal bacteria is reflected in genomic diversity of Mucoromycotina.</title>
        <authorList>
            <person name="Muszewska A."/>
            <person name="Okrasinska A."/>
            <person name="Steczkiewicz K."/>
            <person name="Drgas O."/>
            <person name="Orlowska M."/>
            <person name="Perlinska-Lenart U."/>
            <person name="Aleksandrzak-Piekarczyk T."/>
            <person name="Szatraj K."/>
            <person name="Zielenkiewicz U."/>
            <person name="Pilsyk S."/>
            <person name="Malc E."/>
            <person name="Mieczkowski P."/>
            <person name="Kruszewska J.S."/>
            <person name="Biernat P."/>
            <person name="Pawlowska J."/>
        </authorList>
    </citation>
    <scope>NUCLEOTIDE SEQUENCE</scope>
    <source>
        <strain evidence="1">CBS 226.32</strain>
    </source>
</reference>
<organism evidence="1 2">
    <name type="scientific">Mucor plumbeus</name>
    <dbReference type="NCBI Taxonomy" id="97098"/>
    <lineage>
        <taxon>Eukaryota</taxon>
        <taxon>Fungi</taxon>
        <taxon>Fungi incertae sedis</taxon>
        <taxon>Mucoromycota</taxon>
        <taxon>Mucoromycotina</taxon>
        <taxon>Mucoromycetes</taxon>
        <taxon>Mucorales</taxon>
        <taxon>Mucorineae</taxon>
        <taxon>Mucoraceae</taxon>
        <taxon>Mucor</taxon>
    </lineage>
</organism>
<evidence type="ECO:0008006" key="3">
    <source>
        <dbReference type="Google" id="ProtNLM"/>
    </source>
</evidence>
<sequence>MFKAVLAAANTTTLSAEEHLNAKSKLRTKKAVVLIEKHTDIEEDDMDIADDSTYLVEPNEEILDEENLTFDEDVWSDDSDSDYVMSVHSEELEPKQEHEDEEEDTKNDKYNELVYHNLKRKIETIQLPLSYTIDIPSNMIATNPEEALGIEFHELLRKNNVTKTATENIIQFLNEKVYNKVEYEHLRMMSLHKYKKQQKQYSQSTAIKKYQACSNGCWLYLKENEHYTCPYCHSPNTVTHQQISLGSILSSFVCSESNKKKMEYKKNKICNTRSSYTDFYDGMAFRNFLYNGEATEMQTIDLAMYVDAFLPFDRSRTKMTLIMFTILNLPPEERYKQQNIIFTAVPTGVNKPGDIFSFLAPVLEEIMVMEKLGLTVNIGQSTHYYKVRLCLSVGDIPGIAELCRHSGHTSYKGCRVCIIKGTRVEGKGGIYFPNIDYTSAENLTQHAFKEHKRIHNKEMFKAVLAAANTTTLSAEEHLKAKSKLRNKKAIVLIKKHTDIEEDDINIADDSTCLVEPNEETSDEENLTFVEDVWSDDSDSDYVMSVHSEELEPKQEHEYEEEDTKNDKYNELVYHDLKRKIETIQLPLSYTIDIPSNIIATNPEEALGIEFHELLRKNN</sequence>
<accession>A0A8H7QJY2</accession>
<proteinExistence type="predicted"/>
<gene>
    <name evidence="1" type="ORF">INT46_002309</name>
</gene>
<evidence type="ECO:0000313" key="2">
    <source>
        <dbReference type="Proteomes" id="UP000650833"/>
    </source>
</evidence>
<evidence type="ECO:0000313" key="1">
    <source>
        <dbReference type="EMBL" id="KAG2194069.1"/>
    </source>
</evidence>
<dbReference type="EMBL" id="JAEPRC010000611">
    <property type="protein sequence ID" value="KAG2194069.1"/>
    <property type="molecule type" value="Genomic_DNA"/>
</dbReference>
<dbReference type="InterPro" id="IPR004242">
    <property type="entry name" value="Transposase_21"/>
</dbReference>
<name>A0A8H7QJY2_9FUNG</name>
<dbReference type="AlphaFoldDB" id="A0A8H7QJY2"/>
<comment type="caution">
    <text evidence="1">The sequence shown here is derived from an EMBL/GenBank/DDBJ whole genome shotgun (WGS) entry which is preliminary data.</text>
</comment>
<keyword evidence="2" id="KW-1185">Reference proteome</keyword>
<protein>
    <recommendedName>
        <fullName evidence="3">Transposase domain-containing protein</fullName>
    </recommendedName>
</protein>